<gene>
    <name evidence="1" type="ORF">ACFQRI_26440</name>
</gene>
<proteinExistence type="predicted"/>
<sequence length="95" mass="10503">MREPPVPVVVDLRYALPPQRIGVQPGTPLIVRSGGIDNGRTVNAELVAWHLTATGDRWAHVREVELVSRNGRGRMMTEMWVPEVAVRPRSGTPEG</sequence>
<dbReference type="EMBL" id="JBHTCJ010000022">
    <property type="protein sequence ID" value="MFC7344965.1"/>
    <property type="molecule type" value="Genomic_DNA"/>
</dbReference>
<protein>
    <submittedName>
        <fullName evidence="1">Uncharacterized protein</fullName>
    </submittedName>
</protein>
<keyword evidence="2" id="KW-1185">Reference proteome</keyword>
<organism evidence="1 2">
    <name type="scientific">Saccharopolyspora griseoalba</name>
    <dbReference type="NCBI Taxonomy" id="1431848"/>
    <lineage>
        <taxon>Bacteria</taxon>
        <taxon>Bacillati</taxon>
        <taxon>Actinomycetota</taxon>
        <taxon>Actinomycetes</taxon>
        <taxon>Pseudonocardiales</taxon>
        <taxon>Pseudonocardiaceae</taxon>
        <taxon>Saccharopolyspora</taxon>
    </lineage>
</organism>
<evidence type="ECO:0000313" key="1">
    <source>
        <dbReference type="EMBL" id="MFC7344965.1"/>
    </source>
</evidence>
<accession>A0ABW2LTK7</accession>
<comment type="caution">
    <text evidence="1">The sequence shown here is derived from an EMBL/GenBank/DDBJ whole genome shotgun (WGS) entry which is preliminary data.</text>
</comment>
<evidence type="ECO:0000313" key="2">
    <source>
        <dbReference type="Proteomes" id="UP001596504"/>
    </source>
</evidence>
<reference evidence="2" key="1">
    <citation type="journal article" date="2019" name="Int. J. Syst. Evol. Microbiol.">
        <title>The Global Catalogue of Microorganisms (GCM) 10K type strain sequencing project: providing services to taxonomists for standard genome sequencing and annotation.</title>
        <authorList>
            <consortium name="The Broad Institute Genomics Platform"/>
            <consortium name="The Broad Institute Genome Sequencing Center for Infectious Disease"/>
            <person name="Wu L."/>
            <person name="Ma J."/>
        </authorList>
    </citation>
    <scope>NUCLEOTIDE SEQUENCE [LARGE SCALE GENOMIC DNA]</scope>
    <source>
        <strain evidence="2">WLHS5</strain>
    </source>
</reference>
<dbReference type="RefSeq" id="WP_380673271.1">
    <property type="nucleotide sequence ID" value="NZ_JBHTCJ010000022.1"/>
</dbReference>
<dbReference type="Proteomes" id="UP001596504">
    <property type="component" value="Unassembled WGS sequence"/>
</dbReference>
<name>A0ABW2LTK7_9PSEU</name>